<reference evidence="2" key="1">
    <citation type="submission" date="2014-09" db="EMBL/GenBank/DDBJ databases">
        <title>Vibrio variabilis JCM 19239. (C206) whole genome shotgun sequence.</title>
        <authorList>
            <person name="Sawabe T."/>
            <person name="Meirelles P."/>
            <person name="Nakanishi M."/>
            <person name="Sayaka M."/>
            <person name="Hattori M."/>
            <person name="Ohkuma M."/>
        </authorList>
    </citation>
    <scope>NUCLEOTIDE SEQUENCE [LARGE SCALE GENOMIC DNA]</scope>
    <source>
        <strain evidence="2">JCM 19239</strain>
    </source>
</reference>
<accession>A0ABQ0JMM4</accession>
<organism evidence="1 2">
    <name type="scientific">Vibrio variabilis</name>
    <dbReference type="NCBI Taxonomy" id="990271"/>
    <lineage>
        <taxon>Bacteria</taxon>
        <taxon>Pseudomonadati</taxon>
        <taxon>Pseudomonadota</taxon>
        <taxon>Gammaproteobacteria</taxon>
        <taxon>Vibrionales</taxon>
        <taxon>Vibrionaceae</taxon>
        <taxon>Vibrio</taxon>
    </lineage>
</organism>
<comment type="caution">
    <text evidence="1">The sequence shown here is derived from an EMBL/GenBank/DDBJ whole genome shotgun (WGS) entry which is preliminary data.</text>
</comment>
<evidence type="ECO:0000313" key="2">
    <source>
        <dbReference type="Proteomes" id="UP000029223"/>
    </source>
</evidence>
<dbReference type="Proteomes" id="UP000029223">
    <property type="component" value="Unassembled WGS sequence"/>
</dbReference>
<reference evidence="2" key="2">
    <citation type="submission" date="2014-09" db="EMBL/GenBank/DDBJ databases">
        <authorList>
            <consortium name="NBRP consortium"/>
            <person name="Sawabe T."/>
            <person name="Meirelles P."/>
            <person name="Nakanishi M."/>
            <person name="Sayaka M."/>
            <person name="Hattori M."/>
            <person name="Ohkuma M."/>
        </authorList>
    </citation>
    <scope>NUCLEOTIDE SEQUENCE [LARGE SCALE GENOMIC DNA]</scope>
    <source>
        <strain evidence="2">JCM 19239</strain>
    </source>
</reference>
<evidence type="ECO:0000313" key="1">
    <source>
        <dbReference type="EMBL" id="GAL29570.1"/>
    </source>
</evidence>
<name>A0ABQ0JMM4_9VIBR</name>
<protein>
    <submittedName>
        <fullName evidence="1">Hemagglutinin/hemolysin-related protein</fullName>
    </submittedName>
</protein>
<proteinExistence type="predicted"/>
<keyword evidence="2" id="KW-1185">Reference proteome</keyword>
<dbReference type="EMBL" id="BBMS01000068">
    <property type="protein sequence ID" value="GAL29570.1"/>
    <property type="molecule type" value="Genomic_DNA"/>
</dbReference>
<gene>
    <name evidence="1" type="ORF">JCM19239_2687</name>
</gene>
<sequence length="229" mass="24582">MPDVELRQALFAQTFTSQSNSESDPLLSLDDDQDAADIIAQIEAGEDPTQNEDQATAAGGELSSSITDAATVDATQVQTLAATLFETIGLDRQALSPTQTNSLVDIFINSAPVTIFDARTYDEESTDGELGLTFPSDADGNVVTVTVTELPVLGQITLADGTPITVGQTLSQQEFESLQFDAPEEYTLGDDAGQFTYSADDGLGQETRFKRVVYFLPSTLLMIFRLSTM</sequence>